<dbReference type="PANTHER" id="PTHR36837:SF5">
    <property type="entry name" value="POLY-3-HYDROXYBUTYRATE SYNTHASE"/>
    <property type="match status" value="1"/>
</dbReference>
<dbReference type="EMBL" id="JBHLVZ010000023">
    <property type="protein sequence ID" value="MFC0386060.1"/>
    <property type="molecule type" value="Genomic_DNA"/>
</dbReference>
<dbReference type="Proteomes" id="UP001589789">
    <property type="component" value="Unassembled WGS sequence"/>
</dbReference>
<evidence type="ECO:0000313" key="8">
    <source>
        <dbReference type="Proteomes" id="UP001589789"/>
    </source>
</evidence>
<reference evidence="7 8" key="1">
    <citation type="submission" date="2024-09" db="EMBL/GenBank/DDBJ databases">
        <authorList>
            <person name="Sun Q."/>
            <person name="Mori K."/>
        </authorList>
    </citation>
    <scope>NUCLEOTIDE SEQUENCE [LARGE SCALE GENOMIC DNA]</scope>
    <source>
        <strain evidence="7 8">CCM 7468</strain>
    </source>
</reference>
<evidence type="ECO:0000256" key="4">
    <source>
        <dbReference type="ARBA" id="ARBA00023315"/>
    </source>
</evidence>
<dbReference type="Pfam" id="PF07167">
    <property type="entry name" value="PhaC_N"/>
    <property type="match status" value="1"/>
</dbReference>
<name>A0ABV6IR19_9PROT</name>
<sequence length="667" mass="72707">MPSGKKARDLPQGGEGVTDDPKGAEAKAAPATGSSGTAAAPDAMPGLWANWAKAMSAAGQPWAQATPWRGLFADDLAAAPLAGAAASMAEQIARDPLLRSVDSMWNANPMREVVPVDWAEVVRALRTVWLRGLGRPADMLSSAVRMNADLWRSALESWNQAGQRWMGVAAPPEAGSAARPADKRFAAPEWQNHPAYRTLKEAYLLASDWLLRQGEAEDLDEAERQRLTFHLRQFVDAMSPSLLLFSNPAALRRAMETGGASLAEGARNLLGDLQAGRLSLVDTKAFAPGRNLALSPGKVVHRNRLIELIQYAPASGTAHGTPLLILPPWINKFYILDLQPKNSMVRFLTEQGFTVFMVSWKNPDASMDGITIEDYMELGPLAASDVAREITGSPTVNVMGYCIGGTLLAMTLAWLAAKGDERFGAVTFMVSLQDFSRVGDTAVFMGDESIGLVEQQMMERGYLDSREMSNMFNLLRSNDLIWANVVNNYLMGEKPPAFDLLYWNSDGTRMTRAAHTWYLRNTYRENNLVVPGRIQLKGEAVDLGRIRQDIYAVGAEKDHIVPWDAAWQITRLAGGQVRYVLASSGHIAGIINPPGGKGAHWTQPPDAAPAATPAEWRRDAQRHEGSWWADWSGWLAARSGRRAAPPPMGSAAHPPLEDAPGLYVLET</sequence>
<evidence type="ECO:0000256" key="2">
    <source>
        <dbReference type="ARBA" id="ARBA00022490"/>
    </source>
</evidence>
<dbReference type="InterPro" id="IPR029058">
    <property type="entry name" value="AB_hydrolase_fold"/>
</dbReference>
<dbReference type="InterPro" id="IPR010963">
    <property type="entry name" value="PHA_synth_I"/>
</dbReference>
<evidence type="ECO:0000259" key="6">
    <source>
        <dbReference type="Pfam" id="PF07167"/>
    </source>
</evidence>
<comment type="caution">
    <text evidence="7">The sequence shown here is derived from an EMBL/GenBank/DDBJ whole genome shotgun (WGS) entry which is preliminary data.</text>
</comment>
<accession>A0ABV6IR19</accession>
<evidence type="ECO:0000256" key="3">
    <source>
        <dbReference type="ARBA" id="ARBA00022679"/>
    </source>
</evidence>
<dbReference type="SUPFAM" id="SSF53474">
    <property type="entry name" value="alpha/beta-Hydrolases"/>
    <property type="match status" value="1"/>
</dbReference>
<feature type="region of interest" description="Disordered" evidence="5">
    <location>
        <begin position="640"/>
        <end position="660"/>
    </location>
</feature>
<evidence type="ECO:0000313" key="7">
    <source>
        <dbReference type="EMBL" id="MFC0386060.1"/>
    </source>
</evidence>
<gene>
    <name evidence="7" type="ORF">ACFFIC_10970</name>
</gene>
<dbReference type="InterPro" id="IPR051321">
    <property type="entry name" value="PHA/PHB_synthase"/>
</dbReference>
<organism evidence="7 8">
    <name type="scientific">Muricoccus vinaceus</name>
    <dbReference type="NCBI Taxonomy" id="424704"/>
    <lineage>
        <taxon>Bacteria</taxon>
        <taxon>Pseudomonadati</taxon>
        <taxon>Pseudomonadota</taxon>
        <taxon>Alphaproteobacteria</taxon>
        <taxon>Acetobacterales</taxon>
        <taxon>Roseomonadaceae</taxon>
        <taxon>Muricoccus</taxon>
    </lineage>
</organism>
<evidence type="ECO:0000256" key="1">
    <source>
        <dbReference type="ARBA" id="ARBA00004496"/>
    </source>
</evidence>
<comment type="subcellular location">
    <subcellularLocation>
        <location evidence="1">Cytoplasm</location>
    </subcellularLocation>
</comment>
<keyword evidence="4" id="KW-0012">Acyltransferase</keyword>
<keyword evidence="2" id="KW-0963">Cytoplasm</keyword>
<evidence type="ECO:0000256" key="5">
    <source>
        <dbReference type="SAM" id="MobiDB-lite"/>
    </source>
</evidence>
<proteinExistence type="predicted"/>
<keyword evidence="3" id="KW-0808">Transferase</keyword>
<dbReference type="Gene3D" id="3.40.50.1820">
    <property type="entry name" value="alpha/beta hydrolase"/>
    <property type="match status" value="1"/>
</dbReference>
<feature type="region of interest" description="Disordered" evidence="5">
    <location>
        <begin position="1"/>
        <end position="40"/>
    </location>
</feature>
<keyword evidence="8" id="KW-1185">Reference proteome</keyword>
<dbReference type="RefSeq" id="WP_377050204.1">
    <property type="nucleotide sequence ID" value="NZ_JBHLVZ010000023.1"/>
</dbReference>
<feature type="domain" description="Poly-beta-hydroxybutyrate polymerase N-terminal" evidence="6">
    <location>
        <begin position="182"/>
        <end position="348"/>
    </location>
</feature>
<feature type="compositionally biased region" description="Low complexity" evidence="5">
    <location>
        <begin position="26"/>
        <end position="40"/>
    </location>
</feature>
<dbReference type="NCBIfam" id="TIGR01838">
    <property type="entry name" value="PHA_synth_I"/>
    <property type="match status" value="1"/>
</dbReference>
<protein>
    <submittedName>
        <fullName evidence="7">PHA/PHB synthase family protein</fullName>
    </submittedName>
</protein>
<dbReference type="PANTHER" id="PTHR36837">
    <property type="entry name" value="POLY(3-HYDROXYALKANOATE) POLYMERASE SUBUNIT PHAC"/>
    <property type="match status" value="1"/>
</dbReference>
<dbReference type="InterPro" id="IPR010941">
    <property type="entry name" value="PhaC_N"/>
</dbReference>